<evidence type="ECO:0000313" key="2">
    <source>
        <dbReference type="EMBL" id="SMX85793.1"/>
    </source>
</evidence>
<feature type="compositionally biased region" description="Low complexity" evidence="1">
    <location>
        <begin position="17"/>
        <end position="35"/>
    </location>
</feature>
<organism evidence="2 3">
    <name type="scientific">Brevibacterium aurantiacum</name>
    <dbReference type="NCBI Taxonomy" id="273384"/>
    <lineage>
        <taxon>Bacteria</taxon>
        <taxon>Bacillati</taxon>
        <taxon>Actinomycetota</taxon>
        <taxon>Actinomycetes</taxon>
        <taxon>Micrococcales</taxon>
        <taxon>Brevibacteriaceae</taxon>
        <taxon>Brevibacterium</taxon>
    </lineage>
</organism>
<name>A0A2H1JEE8_BREAU</name>
<reference evidence="2 3" key="1">
    <citation type="submission" date="2017-03" db="EMBL/GenBank/DDBJ databases">
        <authorList>
            <person name="Afonso C.L."/>
            <person name="Miller P.J."/>
            <person name="Scott M.A."/>
            <person name="Spackman E."/>
            <person name="Goraichik I."/>
            <person name="Dimitrov K.M."/>
            <person name="Suarez D.L."/>
            <person name="Swayne D.E."/>
        </authorList>
    </citation>
    <scope>NUCLEOTIDE SEQUENCE [LARGE SCALE GENOMIC DNA]</scope>
    <source>
        <strain evidence="3">8(6)</strain>
    </source>
</reference>
<protein>
    <submittedName>
        <fullName evidence="2">Uncharacterized protein</fullName>
    </submittedName>
</protein>
<gene>
    <name evidence="2" type="ORF">BAURA86_01605</name>
</gene>
<proteinExistence type="predicted"/>
<feature type="region of interest" description="Disordered" evidence="1">
    <location>
        <begin position="1"/>
        <end position="63"/>
    </location>
</feature>
<sequence>MFGWGPPHDWPAGTHQASAASAASSSSRASARFSAIPGRADRGTTRVHPATSPATKANKPIGTVRKDKAHWLHQRAGEAGKNWYVGIMGFNTAILIADSVLTDDTVKTLNLVPVGGQITAEAVLLTPSDTRACVVREGGSTIILDGGESLTTAADEGRLGIPGTVHFAATVSSVDFSEFTVVSNGEIVRHLCYEDGETTIDVGEPVPGESRWLITADDGDDETRTGEPAEAEIEVDGDILIQKLPEMAGLSPDLDVFALVGAAYDAFEEQGETTDPGALEGEETGEEGSAKRPGFFGRLFGR</sequence>
<dbReference type="AlphaFoldDB" id="A0A2H1JEE8"/>
<accession>A0A2H1JEE8</accession>
<dbReference type="EMBL" id="FXZI01000004">
    <property type="protein sequence ID" value="SMX85793.1"/>
    <property type="molecule type" value="Genomic_DNA"/>
</dbReference>
<dbReference type="Proteomes" id="UP000234300">
    <property type="component" value="Unassembled WGS sequence"/>
</dbReference>
<evidence type="ECO:0000256" key="1">
    <source>
        <dbReference type="SAM" id="MobiDB-lite"/>
    </source>
</evidence>
<feature type="region of interest" description="Disordered" evidence="1">
    <location>
        <begin position="271"/>
        <end position="302"/>
    </location>
</feature>
<evidence type="ECO:0000313" key="3">
    <source>
        <dbReference type="Proteomes" id="UP000234300"/>
    </source>
</evidence>